<sequence>MNFFNDKILTIKEKIDGLLPSTSADLSSDVGTLDAAVGPDACLDAFSSINLDQLTSLFSKSKSSTCLLDPIPTKLLKEVFPLVSTSLLDIMNLPLYPVAETRTFNWYQRNCTQLV</sequence>
<dbReference type="Proteomes" id="UP000007635">
    <property type="component" value="Chromosome III"/>
</dbReference>
<reference evidence="1" key="3">
    <citation type="submission" date="2025-09" db="UniProtKB">
        <authorList>
            <consortium name="Ensembl"/>
        </authorList>
    </citation>
    <scope>IDENTIFICATION</scope>
</reference>
<dbReference type="AlphaFoldDB" id="A0AAQ4QDU3"/>
<accession>A0AAQ4QDU3</accession>
<dbReference type="Ensembl" id="ENSGACT00000071616.1">
    <property type="protein sequence ID" value="ENSGACP00000049399.1"/>
    <property type="gene ID" value="ENSGACG00000037485.1"/>
</dbReference>
<reference evidence="1 2" key="1">
    <citation type="journal article" date="2021" name="G3 (Bethesda)">
        <title>Improved contiguity of the threespine stickleback genome using long-read sequencing.</title>
        <authorList>
            <person name="Nath S."/>
            <person name="Shaw D.E."/>
            <person name="White M.A."/>
        </authorList>
    </citation>
    <scope>NUCLEOTIDE SEQUENCE [LARGE SCALE GENOMIC DNA]</scope>
    <source>
        <strain evidence="1 2">Lake Benthic</strain>
    </source>
</reference>
<name>A0AAQ4QDU3_GASAC</name>
<evidence type="ECO:0000313" key="2">
    <source>
        <dbReference type="Proteomes" id="UP000007635"/>
    </source>
</evidence>
<proteinExistence type="predicted"/>
<evidence type="ECO:0000313" key="1">
    <source>
        <dbReference type="Ensembl" id="ENSGACP00000049399.1"/>
    </source>
</evidence>
<keyword evidence="2" id="KW-1185">Reference proteome</keyword>
<dbReference type="GeneTree" id="ENSGT00980000198573"/>
<protein>
    <submittedName>
        <fullName evidence="1">Uncharacterized protein</fullName>
    </submittedName>
</protein>
<organism evidence="1 2">
    <name type="scientific">Gasterosteus aculeatus aculeatus</name>
    <name type="common">three-spined stickleback</name>
    <dbReference type="NCBI Taxonomy" id="481459"/>
    <lineage>
        <taxon>Eukaryota</taxon>
        <taxon>Metazoa</taxon>
        <taxon>Chordata</taxon>
        <taxon>Craniata</taxon>
        <taxon>Vertebrata</taxon>
        <taxon>Euteleostomi</taxon>
        <taxon>Actinopterygii</taxon>
        <taxon>Neopterygii</taxon>
        <taxon>Teleostei</taxon>
        <taxon>Neoteleostei</taxon>
        <taxon>Acanthomorphata</taxon>
        <taxon>Eupercaria</taxon>
        <taxon>Perciformes</taxon>
        <taxon>Cottioidei</taxon>
        <taxon>Gasterosteales</taxon>
        <taxon>Gasterosteidae</taxon>
        <taxon>Gasterosteus</taxon>
    </lineage>
</organism>
<reference evidence="1" key="2">
    <citation type="submission" date="2025-08" db="UniProtKB">
        <authorList>
            <consortium name="Ensembl"/>
        </authorList>
    </citation>
    <scope>IDENTIFICATION</scope>
</reference>